<accession>A0AA36BF07</accession>
<evidence type="ECO:0000256" key="14">
    <source>
        <dbReference type="SAM" id="MobiDB-lite"/>
    </source>
</evidence>
<organism evidence="17 18">
    <name type="scientific">Octopus vulgaris</name>
    <name type="common">Common octopus</name>
    <dbReference type="NCBI Taxonomy" id="6645"/>
    <lineage>
        <taxon>Eukaryota</taxon>
        <taxon>Metazoa</taxon>
        <taxon>Spiralia</taxon>
        <taxon>Lophotrochozoa</taxon>
        <taxon>Mollusca</taxon>
        <taxon>Cephalopoda</taxon>
        <taxon>Coleoidea</taxon>
        <taxon>Octopodiformes</taxon>
        <taxon>Octopoda</taxon>
        <taxon>Incirrata</taxon>
        <taxon>Octopodidae</taxon>
        <taxon>Octopus</taxon>
    </lineage>
</organism>
<feature type="region of interest" description="Disordered" evidence="14">
    <location>
        <begin position="878"/>
        <end position="919"/>
    </location>
</feature>
<evidence type="ECO:0000256" key="7">
    <source>
        <dbReference type="ARBA" id="ARBA00022837"/>
    </source>
</evidence>
<evidence type="ECO:0000256" key="12">
    <source>
        <dbReference type="ARBA" id="ARBA00023180"/>
    </source>
</evidence>
<dbReference type="Pfam" id="PF08266">
    <property type="entry name" value="Cadherin_2"/>
    <property type="match status" value="1"/>
</dbReference>
<comment type="subcellular location">
    <subcellularLocation>
        <location evidence="1">Cell membrane</location>
        <topology evidence="1">Single-pass type I membrane protein</topology>
    </subcellularLocation>
</comment>
<evidence type="ECO:0000313" key="18">
    <source>
        <dbReference type="Proteomes" id="UP001162480"/>
    </source>
</evidence>
<keyword evidence="9 15" id="KW-1133">Transmembrane helix</keyword>
<dbReference type="Gene3D" id="2.60.40.60">
    <property type="entry name" value="Cadherins"/>
    <property type="match status" value="6"/>
</dbReference>
<evidence type="ECO:0000256" key="15">
    <source>
        <dbReference type="SAM" id="Phobius"/>
    </source>
</evidence>
<keyword evidence="10 15" id="KW-0472">Membrane</keyword>
<gene>
    <name evidence="17" type="ORF">OCTVUL_1B004812</name>
</gene>
<feature type="domain" description="Cadherin" evidence="16">
    <location>
        <begin position="480"/>
        <end position="584"/>
    </location>
</feature>
<dbReference type="SUPFAM" id="SSF49313">
    <property type="entry name" value="Cadherin-like"/>
    <property type="match status" value="5"/>
</dbReference>
<dbReference type="InterPro" id="IPR015919">
    <property type="entry name" value="Cadherin-like_sf"/>
</dbReference>
<dbReference type="PROSITE" id="PS00232">
    <property type="entry name" value="CADHERIN_1"/>
    <property type="match status" value="2"/>
</dbReference>
<evidence type="ECO:0000256" key="11">
    <source>
        <dbReference type="ARBA" id="ARBA00023157"/>
    </source>
</evidence>
<feature type="domain" description="Cadherin" evidence="16">
    <location>
        <begin position="262"/>
        <end position="369"/>
    </location>
</feature>
<evidence type="ECO:0000256" key="13">
    <source>
        <dbReference type="PROSITE-ProRule" id="PRU00043"/>
    </source>
</evidence>
<evidence type="ECO:0000313" key="17">
    <source>
        <dbReference type="EMBL" id="CAI9732416.1"/>
    </source>
</evidence>
<dbReference type="SMART" id="SM00112">
    <property type="entry name" value="CA"/>
    <property type="match status" value="5"/>
</dbReference>
<dbReference type="PANTHER" id="PTHR24028:SF146">
    <property type="entry name" value="CADHERIN 96CB, ISOFORM D-RELATED"/>
    <property type="match status" value="1"/>
</dbReference>
<feature type="domain" description="Cadherin" evidence="16">
    <location>
        <begin position="42"/>
        <end position="149"/>
    </location>
</feature>
<feature type="transmembrane region" description="Helical" evidence="15">
    <location>
        <begin position="705"/>
        <end position="731"/>
    </location>
</feature>
<feature type="domain" description="Cadherin" evidence="16">
    <location>
        <begin position="376"/>
        <end position="479"/>
    </location>
</feature>
<evidence type="ECO:0000256" key="3">
    <source>
        <dbReference type="ARBA" id="ARBA00022536"/>
    </source>
</evidence>
<feature type="compositionally biased region" description="Polar residues" evidence="14">
    <location>
        <begin position="878"/>
        <end position="897"/>
    </location>
</feature>
<name>A0AA36BF07_OCTVU</name>
<keyword evidence="6" id="KW-0677">Repeat</keyword>
<feature type="domain" description="Cadherin" evidence="16">
    <location>
        <begin position="588"/>
        <end position="692"/>
    </location>
</feature>
<dbReference type="InterPro" id="IPR050174">
    <property type="entry name" value="Protocadherin/Cadherin-CA"/>
</dbReference>
<protein>
    <submittedName>
        <fullName evidence="17">Protocadherin beta-15-like isoform X2</fullName>
    </submittedName>
</protein>
<keyword evidence="7 13" id="KW-0106">Calcium</keyword>
<reference evidence="17" key="1">
    <citation type="submission" date="2023-08" db="EMBL/GenBank/DDBJ databases">
        <authorList>
            <person name="Alioto T."/>
            <person name="Alioto T."/>
            <person name="Gomez Garrido J."/>
        </authorList>
    </citation>
    <scope>NUCLEOTIDE SEQUENCE</scope>
</reference>
<evidence type="ECO:0000256" key="6">
    <source>
        <dbReference type="ARBA" id="ARBA00022737"/>
    </source>
</evidence>
<keyword evidence="4 15" id="KW-0812">Transmembrane</keyword>
<dbReference type="AlphaFoldDB" id="A0AA36BF07"/>
<dbReference type="GO" id="GO:0007156">
    <property type="term" value="P:homophilic cell adhesion via plasma membrane adhesion molecules"/>
    <property type="evidence" value="ECO:0007669"/>
    <property type="project" value="InterPro"/>
</dbReference>
<keyword evidence="8" id="KW-0130">Cell adhesion</keyword>
<evidence type="ECO:0000256" key="5">
    <source>
        <dbReference type="ARBA" id="ARBA00022729"/>
    </source>
</evidence>
<evidence type="ECO:0000259" key="16">
    <source>
        <dbReference type="PROSITE" id="PS50268"/>
    </source>
</evidence>
<dbReference type="InterPro" id="IPR013164">
    <property type="entry name" value="Cadherin_N"/>
</dbReference>
<feature type="compositionally biased region" description="Basic and acidic residues" evidence="14">
    <location>
        <begin position="898"/>
        <end position="919"/>
    </location>
</feature>
<dbReference type="Pfam" id="PF00028">
    <property type="entry name" value="Cadherin"/>
    <property type="match status" value="5"/>
</dbReference>
<dbReference type="PRINTS" id="PR00205">
    <property type="entry name" value="CADHERIN"/>
</dbReference>
<dbReference type="PROSITE" id="PS50268">
    <property type="entry name" value="CADHERIN_2"/>
    <property type="match status" value="6"/>
</dbReference>
<dbReference type="FunFam" id="2.60.40.60:FF:000037">
    <property type="entry name" value="FAT atypical cadherin 1"/>
    <property type="match status" value="1"/>
</dbReference>
<dbReference type="InterPro" id="IPR020894">
    <property type="entry name" value="Cadherin_CS"/>
</dbReference>
<evidence type="ECO:0000256" key="10">
    <source>
        <dbReference type="ARBA" id="ARBA00023136"/>
    </source>
</evidence>
<evidence type="ECO:0000256" key="4">
    <source>
        <dbReference type="ARBA" id="ARBA00022692"/>
    </source>
</evidence>
<sequence length="958" mass="108716">MDSALFWIFSLDWIFTLRNMKIHTYIFLFLPNLSLCIDITYQVEEGQRPDTYIGNIAADIQLENIPLKDRALIWFSQLKEGINNTLWLFNVSRTGKLYTAQQLDTEALCKYNTECFRTVDIAVQNKESFVKILEIKVILKDVNDHRPEFPEDHVKIEFSEDDRKGVRRSIANAIDKDVGIQNSQIVYWMKNEHGQPFSLSVSKKIDGTATLGIILEQRLDREMEDEYNIQIVAKDQGFPPKQSILNVHVSITDVNDNPPRFAKNVYNVSLNNGFRKNKPITTLSATDLDSGENGKISYYFGSKTSNNAKSYFKLVKETGEIFLIQKYFSGSKKIHKLFIEAVDGGIPPLSSTVMVLVNIINQQNNIPKIEVKFVSQSSGNKLTISEGIKVGSFIAFVKIIDDDIGQNGEVDCFLQHDKLQLQSLGKMKYKVIVKSEIDRETESHIEFDITCKDRGSPSLQTQSQFSIEVVDINDVRPMFTKDTFKFLAYENEKSNFLVGFINATDPDLGPENKLYYSLYSKDQYVLPFEISDFGFISTTQSLDREQQEIYKFQVSVKDSGIPPLNNTANVIVKVMDENDNVPYFTFPSVNPFSLDVHYHPQINKDITVLRASDRDSHVNAFLTYEIVKGNDKQLFNVNPHSGVLSFSRPVYQNDAGSYDLQFVVRDSGTPVLSATTTVFLTLTVSNSTSQLYTAQHTESDDMIHISLVVIIVIAAVIISTAIVVSIIVCIVQRQNQREVQYGYRIDANNDLVGERRPSEYICEPISPKYDIPFTIVGDQVSNRNCQITVPKRETHSGYKSEPNLEGSASGFQMQTITKGDSQAATVASNIGREGHMIASSDDFCRKSMSSHIDKGQGQKEGNTQLYQELLGRKLCQIEQPQNSSKTSSLPRDSNINVKEQEMRERERERERSGGEKERGKKERNLLLVYLVLLVKIRMNMRQYTNKIKDINKLANGFS</sequence>
<dbReference type="GO" id="GO:0005509">
    <property type="term" value="F:calcium ion binding"/>
    <property type="evidence" value="ECO:0007669"/>
    <property type="project" value="UniProtKB-UniRule"/>
</dbReference>
<dbReference type="CDD" id="cd11304">
    <property type="entry name" value="Cadherin_repeat"/>
    <property type="match status" value="6"/>
</dbReference>
<keyword evidence="5" id="KW-0732">Signal</keyword>
<dbReference type="FunFam" id="2.60.40.60:FF:000007">
    <property type="entry name" value="Protocadherin alpha 2"/>
    <property type="match status" value="1"/>
</dbReference>
<evidence type="ECO:0000256" key="8">
    <source>
        <dbReference type="ARBA" id="ARBA00022889"/>
    </source>
</evidence>
<keyword evidence="3" id="KW-0245">EGF-like domain</keyword>
<evidence type="ECO:0000256" key="1">
    <source>
        <dbReference type="ARBA" id="ARBA00004251"/>
    </source>
</evidence>
<feature type="domain" description="Cadherin" evidence="16">
    <location>
        <begin position="150"/>
        <end position="261"/>
    </location>
</feature>
<keyword evidence="11" id="KW-1015">Disulfide bond</keyword>
<keyword evidence="12" id="KW-0325">Glycoprotein</keyword>
<dbReference type="GO" id="GO:0005886">
    <property type="term" value="C:plasma membrane"/>
    <property type="evidence" value="ECO:0007669"/>
    <property type="project" value="UniProtKB-SubCell"/>
</dbReference>
<dbReference type="PANTHER" id="PTHR24028">
    <property type="entry name" value="CADHERIN-87A"/>
    <property type="match status" value="1"/>
</dbReference>
<dbReference type="EMBL" id="OX597827">
    <property type="protein sequence ID" value="CAI9732416.1"/>
    <property type="molecule type" value="Genomic_DNA"/>
</dbReference>
<dbReference type="FunFam" id="2.60.40.60:FF:000004">
    <property type="entry name" value="Protocadherin 1 gamma 2"/>
    <property type="match status" value="1"/>
</dbReference>
<dbReference type="InterPro" id="IPR002126">
    <property type="entry name" value="Cadherin-like_dom"/>
</dbReference>
<proteinExistence type="predicted"/>
<dbReference type="FunFam" id="2.60.40.60:FF:000002">
    <property type="entry name" value="Protocadherin alpha 2"/>
    <property type="match status" value="1"/>
</dbReference>
<keyword evidence="2" id="KW-1003">Cell membrane</keyword>
<evidence type="ECO:0000256" key="9">
    <source>
        <dbReference type="ARBA" id="ARBA00022989"/>
    </source>
</evidence>
<keyword evidence="18" id="KW-1185">Reference proteome</keyword>
<evidence type="ECO:0000256" key="2">
    <source>
        <dbReference type="ARBA" id="ARBA00022475"/>
    </source>
</evidence>
<dbReference type="Proteomes" id="UP001162480">
    <property type="component" value="Chromosome 14"/>
</dbReference>